<dbReference type="Pfam" id="PF17064">
    <property type="entry name" value="QVR"/>
    <property type="match status" value="1"/>
</dbReference>
<proteinExistence type="predicted"/>
<feature type="signal peptide" evidence="3">
    <location>
        <begin position="1"/>
        <end position="20"/>
    </location>
</feature>
<sequence length="154" mass="16730">MTPVYFVALLAFSLHTTTDAATECFECHYTNEPGGDVTQKLANTFSVINFQENLQNSPSSTYCGDQANLAPGDRSKSVSCEGACFKFKFIQGVTQWVARGCMHVPADEKCDKQSPGNSEVWSCFCTGDYCNGASSHRFTLAAALWTVLSTALLL</sequence>
<evidence type="ECO:0000256" key="2">
    <source>
        <dbReference type="ARBA" id="ARBA00023180"/>
    </source>
</evidence>
<dbReference type="InterPro" id="IPR031424">
    <property type="entry name" value="QVR-like"/>
</dbReference>
<organism evidence="4 5">
    <name type="scientific">Priapulus caudatus</name>
    <name type="common">Priapulid worm</name>
    <dbReference type="NCBI Taxonomy" id="37621"/>
    <lineage>
        <taxon>Eukaryota</taxon>
        <taxon>Metazoa</taxon>
        <taxon>Ecdysozoa</taxon>
        <taxon>Scalidophora</taxon>
        <taxon>Priapulida</taxon>
        <taxon>Priapulimorpha</taxon>
        <taxon>Priapulimorphida</taxon>
        <taxon>Priapulidae</taxon>
        <taxon>Priapulus</taxon>
    </lineage>
</organism>
<name>A0ABM1DNZ3_PRICU</name>
<accession>A0ABM1DNZ3</accession>
<evidence type="ECO:0000256" key="3">
    <source>
        <dbReference type="SAM" id="SignalP"/>
    </source>
</evidence>
<reference evidence="5" key="1">
    <citation type="submission" date="2025-08" db="UniProtKB">
        <authorList>
            <consortium name="RefSeq"/>
        </authorList>
    </citation>
    <scope>IDENTIFICATION</scope>
</reference>
<keyword evidence="2" id="KW-0325">Glycoprotein</keyword>
<dbReference type="RefSeq" id="XP_014661664.1">
    <property type="nucleotide sequence ID" value="XM_014806178.1"/>
</dbReference>
<protein>
    <submittedName>
        <fullName evidence="5">Uncharacterized protein LOC106804828 isoform X2</fullName>
    </submittedName>
</protein>
<keyword evidence="4" id="KW-1185">Reference proteome</keyword>
<evidence type="ECO:0000313" key="5">
    <source>
        <dbReference type="RefSeq" id="XP_014661664.1"/>
    </source>
</evidence>
<keyword evidence="1 3" id="KW-0732">Signal</keyword>
<gene>
    <name evidence="5" type="primary">LOC106804828</name>
</gene>
<dbReference type="Proteomes" id="UP000695022">
    <property type="component" value="Unplaced"/>
</dbReference>
<feature type="chain" id="PRO_5046057692" evidence="3">
    <location>
        <begin position="21"/>
        <end position="154"/>
    </location>
</feature>
<evidence type="ECO:0000313" key="4">
    <source>
        <dbReference type="Proteomes" id="UP000695022"/>
    </source>
</evidence>
<dbReference type="GeneID" id="106804828"/>
<evidence type="ECO:0000256" key="1">
    <source>
        <dbReference type="ARBA" id="ARBA00022729"/>
    </source>
</evidence>